<keyword evidence="4" id="KW-1185">Reference proteome</keyword>
<dbReference type="Proteomes" id="UP000598146">
    <property type="component" value="Unassembled WGS sequence"/>
</dbReference>
<evidence type="ECO:0000313" key="3">
    <source>
        <dbReference type="EMBL" id="MBG0569012.1"/>
    </source>
</evidence>
<feature type="transmembrane region" description="Helical" evidence="1">
    <location>
        <begin position="129"/>
        <end position="147"/>
    </location>
</feature>
<keyword evidence="1" id="KW-0812">Transmembrane</keyword>
<dbReference type="RefSeq" id="WP_196420779.1">
    <property type="nucleotide sequence ID" value="NZ_JADQTO010000050.1"/>
</dbReference>
<dbReference type="GO" id="GO:0016020">
    <property type="term" value="C:membrane"/>
    <property type="evidence" value="ECO:0007669"/>
    <property type="project" value="InterPro"/>
</dbReference>
<reference evidence="3" key="1">
    <citation type="submission" date="2020-11" db="EMBL/GenBank/DDBJ databases">
        <title>Isolation and identification of active actinomycetes.</title>
        <authorList>
            <person name="Sun X."/>
        </authorList>
    </citation>
    <scope>NUCLEOTIDE SEQUENCE</scope>
    <source>
        <strain evidence="3">NEAU-A11</strain>
    </source>
</reference>
<accession>A0A931CJ91</accession>
<proteinExistence type="predicted"/>
<evidence type="ECO:0000256" key="1">
    <source>
        <dbReference type="SAM" id="Phobius"/>
    </source>
</evidence>
<evidence type="ECO:0000313" key="4">
    <source>
        <dbReference type="Proteomes" id="UP000598146"/>
    </source>
</evidence>
<evidence type="ECO:0000259" key="2">
    <source>
        <dbReference type="Pfam" id="PF01478"/>
    </source>
</evidence>
<keyword evidence="1" id="KW-1133">Transmembrane helix</keyword>
<comment type="caution">
    <text evidence="3">The sequence shown here is derived from an EMBL/GenBank/DDBJ whole genome shotgun (WGS) entry which is preliminary data.</text>
</comment>
<dbReference type="AlphaFoldDB" id="A0A931CJ91"/>
<keyword evidence="1" id="KW-0472">Membrane</keyword>
<feature type="transmembrane region" description="Helical" evidence="1">
    <location>
        <begin position="53"/>
        <end position="78"/>
    </location>
</feature>
<feature type="domain" description="Prepilin type IV endopeptidase peptidase" evidence="2">
    <location>
        <begin position="7"/>
        <end position="114"/>
    </location>
</feature>
<dbReference type="EMBL" id="JADQTO010000050">
    <property type="protein sequence ID" value="MBG0569012.1"/>
    <property type="molecule type" value="Genomic_DNA"/>
</dbReference>
<feature type="transmembrane region" description="Helical" evidence="1">
    <location>
        <begin position="29"/>
        <end position="46"/>
    </location>
</feature>
<name>A0A931CJ91_9ACTN</name>
<dbReference type="Gene3D" id="1.20.120.1220">
    <property type="match status" value="1"/>
</dbReference>
<sequence>MWLLVVQASTLLSLIDVAARRLPMRIVRVVGLVVALGASAAALLAGQPMLLLAALLGAIGLGGFYLLIALSLPGKIGWGDVRLAAVLGAALGTIDGNALVLGLVLAYVLVFPFALILRRRPTSEASAEVPFGPFLASGAIIAAIVAGG</sequence>
<dbReference type="Pfam" id="PF01478">
    <property type="entry name" value="Peptidase_A24"/>
    <property type="match status" value="1"/>
</dbReference>
<protein>
    <submittedName>
        <fullName evidence="3">Prepilin peptidase</fullName>
    </submittedName>
</protein>
<dbReference type="InterPro" id="IPR000045">
    <property type="entry name" value="Prepilin_IV_endopep_pep"/>
</dbReference>
<gene>
    <name evidence="3" type="ORF">I4J89_47140</name>
</gene>
<organism evidence="3 4">
    <name type="scientific">Actinoplanes aureus</name>
    <dbReference type="NCBI Taxonomy" id="2792083"/>
    <lineage>
        <taxon>Bacteria</taxon>
        <taxon>Bacillati</taxon>
        <taxon>Actinomycetota</taxon>
        <taxon>Actinomycetes</taxon>
        <taxon>Micromonosporales</taxon>
        <taxon>Micromonosporaceae</taxon>
        <taxon>Actinoplanes</taxon>
    </lineage>
</organism>
<dbReference type="GO" id="GO:0004190">
    <property type="term" value="F:aspartic-type endopeptidase activity"/>
    <property type="evidence" value="ECO:0007669"/>
    <property type="project" value="InterPro"/>
</dbReference>
<feature type="transmembrane region" description="Helical" evidence="1">
    <location>
        <begin position="98"/>
        <end position="117"/>
    </location>
</feature>